<dbReference type="GO" id="GO:0043023">
    <property type="term" value="F:ribosomal large subunit binding"/>
    <property type="evidence" value="ECO:0007669"/>
    <property type="project" value="TreeGrafter"/>
</dbReference>
<dbReference type="InterPro" id="IPR023584">
    <property type="entry name" value="Ribosome_recyc_fac_dom"/>
</dbReference>
<gene>
    <name evidence="8" type="ORF">TRICI_005370</name>
</gene>
<dbReference type="Gene3D" id="1.10.132.20">
    <property type="entry name" value="Ribosome-recycling factor"/>
    <property type="match status" value="1"/>
</dbReference>
<feature type="domain" description="Ribosome recycling factor" evidence="7">
    <location>
        <begin position="98"/>
        <end position="267"/>
    </location>
</feature>
<dbReference type="AlphaFoldDB" id="A0A642UTK3"/>
<reference evidence="8" key="1">
    <citation type="journal article" date="2019" name="G3 (Bethesda)">
        <title>Genome Assemblies of Two Rare Opportunistic Yeast Pathogens: Diutina rugosa (syn. Candida rugosa) and Trichomonascus ciferrii (syn. Candida ciferrii).</title>
        <authorList>
            <person name="Mixao V."/>
            <person name="Saus E."/>
            <person name="Hansen A.P."/>
            <person name="Lass-Florl C."/>
            <person name="Gabaldon T."/>
        </authorList>
    </citation>
    <scope>NUCLEOTIDE SEQUENCE</scope>
    <source>
        <strain evidence="8">CBS 4856</strain>
    </source>
</reference>
<evidence type="ECO:0000256" key="2">
    <source>
        <dbReference type="ARBA" id="ARBA00020581"/>
    </source>
</evidence>
<keyword evidence="3" id="KW-0648">Protein biosynthesis</keyword>
<evidence type="ECO:0000313" key="8">
    <source>
        <dbReference type="EMBL" id="KAA8905042.1"/>
    </source>
</evidence>
<feature type="region of interest" description="Disordered" evidence="6">
    <location>
        <begin position="44"/>
        <end position="72"/>
    </location>
</feature>
<comment type="similarity">
    <text evidence="1">Belongs to the RRF family.</text>
</comment>
<dbReference type="EMBL" id="SWFS01000420">
    <property type="protein sequence ID" value="KAA8905042.1"/>
    <property type="molecule type" value="Genomic_DNA"/>
</dbReference>
<protein>
    <recommendedName>
        <fullName evidence="2">Ribosome-recycling factor, mitochondrial</fullName>
    </recommendedName>
    <alternativeName>
        <fullName evidence="5">Ribosome-releasing factor, mitochondrial</fullName>
    </alternativeName>
</protein>
<dbReference type="Pfam" id="PF01765">
    <property type="entry name" value="RRF"/>
    <property type="match status" value="1"/>
</dbReference>
<dbReference type="Proteomes" id="UP000761534">
    <property type="component" value="Unassembled WGS sequence"/>
</dbReference>
<evidence type="ECO:0000256" key="3">
    <source>
        <dbReference type="ARBA" id="ARBA00022917"/>
    </source>
</evidence>
<comment type="caution">
    <text evidence="8">The sequence shown here is derived from an EMBL/GenBank/DDBJ whole genome shotgun (WGS) entry which is preliminary data.</text>
</comment>
<dbReference type="OrthoDB" id="407355at2759"/>
<dbReference type="PANTHER" id="PTHR20982:SF3">
    <property type="entry name" value="MITOCHONDRIAL RIBOSOME RECYCLING FACTOR PSEUDO 1"/>
    <property type="match status" value="1"/>
</dbReference>
<dbReference type="GO" id="GO:0006412">
    <property type="term" value="P:translation"/>
    <property type="evidence" value="ECO:0007669"/>
    <property type="project" value="UniProtKB-KW"/>
</dbReference>
<dbReference type="VEuPathDB" id="FungiDB:TRICI_005370"/>
<evidence type="ECO:0000256" key="5">
    <source>
        <dbReference type="ARBA" id="ARBA00033107"/>
    </source>
</evidence>
<dbReference type="InterPro" id="IPR002661">
    <property type="entry name" value="Ribosome_recyc_fac"/>
</dbReference>
<dbReference type="Gene3D" id="3.30.1360.40">
    <property type="match status" value="1"/>
</dbReference>
<evidence type="ECO:0000313" key="9">
    <source>
        <dbReference type="Proteomes" id="UP000761534"/>
    </source>
</evidence>
<evidence type="ECO:0000256" key="6">
    <source>
        <dbReference type="SAM" id="MobiDB-lite"/>
    </source>
</evidence>
<organism evidence="8 9">
    <name type="scientific">Trichomonascus ciferrii</name>
    <dbReference type="NCBI Taxonomy" id="44093"/>
    <lineage>
        <taxon>Eukaryota</taxon>
        <taxon>Fungi</taxon>
        <taxon>Dikarya</taxon>
        <taxon>Ascomycota</taxon>
        <taxon>Saccharomycotina</taxon>
        <taxon>Dipodascomycetes</taxon>
        <taxon>Dipodascales</taxon>
        <taxon>Trichomonascaceae</taxon>
        <taxon>Trichomonascus</taxon>
        <taxon>Trichomonascus ciferrii complex</taxon>
    </lineage>
</organism>
<dbReference type="GO" id="GO:0005739">
    <property type="term" value="C:mitochondrion"/>
    <property type="evidence" value="ECO:0007669"/>
    <property type="project" value="TreeGrafter"/>
</dbReference>
<evidence type="ECO:0000256" key="4">
    <source>
        <dbReference type="ARBA" id="ARBA00024909"/>
    </source>
</evidence>
<name>A0A642UTK3_9ASCO</name>
<evidence type="ECO:0000256" key="1">
    <source>
        <dbReference type="ARBA" id="ARBA00005912"/>
    </source>
</evidence>
<dbReference type="SUPFAM" id="SSF55194">
    <property type="entry name" value="Ribosome recycling factor, RRF"/>
    <property type="match status" value="1"/>
</dbReference>
<evidence type="ECO:0000259" key="7">
    <source>
        <dbReference type="Pfam" id="PF01765"/>
    </source>
</evidence>
<sequence length="269" mass="30276">MFSSARVGFLRTSSRALSWKRIASQLPLQAPAYRFSTTSTVWGAKNKTKKGGKGHSNDRNAGHSPPDPNLPQASQIIKEVKQVENKLKDCVEQFGIKSAEIKQGRASTAKIGQTRINLSSDEGVQELKNICNIQIKNNNRTIVLTVFDPKHVKYINSAMLAELSVTPQVDPRNEQVVNITLPTRTADSKKELAKQVKHEYEHFRNSPSKHSLTGIREEMMKHLKKCHAGGSISHDEFKDFTKDVERLFKKYSDELATSHKKIEKSVLQD</sequence>
<keyword evidence="9" id="KW-1185">Reference proteome</keyword>
<proteinExistence type="inferred from homology"/>
<dbReference type="InterPro" id="IPR036191">
    <property type="entry name" value="RRF_sf"/>
</dbReference>
<dbReference type="PANTHER" id="PTHR20982">
    <property type="entry name" value="RIBOSOME RECYCLING FACTOR"/>
    <property type="match status" value="1"/>
</dbReference>
<comment type="function">
    <text evidence="4">Necessary for protein synthesis in mitochondria. Functions as a ribosome recycling factor in mitochondria.</text>
</comment>
<accession>A0A642UTK3</accession>